<dbReference type="AlphaFoldDB" id="A0A0A9F489"/>
<name>A0A0A9F489_ARUDO</name>
<evidence type="ECO:0000256" key="1">
    <source>
        <dbReference type="SAM" id="SignalP"/>
    </source>
</evidence>
<reference evidence="2" key="1">
    <citation type="submission" date="2014-09" db="EMBL/GenBank/DDBJ databases">
        <authorList>
            <person name="Magalhaes I.L.F."/>
            <person name="Oliveira U."/>
            <person name="Santos F.R."/>
            <person name="Vidigal T.H.D.A."/>
            <person name="Brescovit A.D."/>
            <person name="Santos A.J."/>
        </authorList>
    </citation>
    <scope>NUCLEOTIDE SEQUENCE</scope>
    <source>
        <tissue evidence="2">Shoot tissue taken approximately 20 cm above the soil surface</tissue>
    </source>
</reference>
<keyword evidence="1" id="KW-0732">Signal</keyword>
<proteinExistence type="predicted"/>
<dbReference type="EMBL" id="GBRH01191872">
    <property type="protein sequence ID" value="JAE06024.1"/>
    <property type="molecule type" value="Transcribed_RNA"/>
</dbReference>
<reference evidence="2" key="2">
    <citation type="journal article" date="2015" name="Data Brief">
        <title>Shoot transcriptome of the giant reed, Arundo donax.</title>
        <authorList>
            <person name="Barrero R.A."/>
            <person name="Guerrero F.D."/>
            <person name="Moolhuijzen P."/>
            <person name="Goolsby J.A."/>
            <person name="Tidwell J."/>
            <person name="Bellgard S.E."/>
            <person name="Bellgard M.I."/>
        </authorList>
    </citation>
    <scope>NUCLEOTIDE SEQUENCE</scope>
    <source>
        <tissue evidence="2">Shoot tissue taken approximately 20 cm above the soil surface</tissue>
    </source>
</reference>
<sequence length="65" mass="7481">MMKNLVAFVLNVLVCERQLLSFECLKPLHLLSEFPDFCSPSCFVMNSSYLETVSWCLVASMWKSN</sequence>
<organism evidence="2">
    <name type="scientific">Arundo donax</name>
    <name type="common">Giant reed</name>
    <name type="synonym">Donax arundinaceus</name>
    <dbReference type="NCBI Taxonomy" id="35708"/>
    <lineage>
        <taxon>Eukaryota</taxon>
        <taxon>Viridiplantae</taxon>
        <taxon>Streptophyta</taxon>
        <taxon>Embryophyta</taxon>
        <taxon>Tracheophyta</taxon>
        <taxon>Spermatophyta</taxon>
        <taxon>Magnoliopsida</taxon>
        <taxon>Liliopsida</taxon>
        <taxon>Poales</taxon>
        <taxon>Poaceae</taxon>
        <taxon>PACMAD clade</taxon>
        <taxon>Arundinoideae</taxon>
        <taxon>Arundineae</taxon>
        <taxon>Arundo</taxon>
    </lineage>
</organism>
<feature type="chain" id="PRO_5002064551" evidence="1">
    <location>
        <begin position="22"/>
        <end position="65"/>
    </location>
</feature>
<feature type="signal peptide" evidence="1">
    <location>
        <begin position="1"/>
        <end position="21"/>
    </location>
</feature>
<protein>
    <submittedName>
        <fullName evidence="2">Uncharacterized protein</fullName>
    </submittedName>
</protein>
<evidence type="ECO:0000313" key="2">
    <source>
        <dbReference type="EMBL" id="JAE06024.1"/>
    </source>
</evidence>
<accession>A0A0A9F489</accession>